<organism evidence="1 2">
    <name type="scientific">Methanobacterium subterraneum</name>
    <dbReference type="NCBI Taxonomy" id="59277"/>
    <lineage>
        <taxon>Archaea</taxon>
        <taxon>Methanobacteriati</taxon>
        <taxon>Methanobacteriota</taxon>
        <taxon>Methanomada group</taxon>
        <taxon>Methanobacteria</taxon>
        <taxon>Methanobacteriales</taxon>
        <taxon>Methanobacteriaceae</taxon>
        <taxon>Methanobacterium</taxon>
    </lineage>
</organism>
<evidence type="ECO:0000313" key="1">
    <source>
        <dbReference type="EMBL" id="AUB54879.1"/>
    </source>
</evidence>
<dbReference type="EMBL" id="CP017766">
    <property type="protein sequence ID" value="AUB54879.1"/>
    <property type="molecule type" value="Genomic_DNA"/>
</dbReference>
<accession>A0A2H4V9W6</accession>
<name>A0A2H4V9W6_9EURY</name>
<evidence type="ECO:0000313" key="2">
    <source>
        <dbReference type="Proteomes" id="UP000232806"/>
    </source>
</evidence>
<reference evidence="1 2" key="1">
    <citation type="submission" date="2016-10" db="EMBL/GenBank/DDBJ databases">
        <title>Comparative genomics between deep and shallow subseafloor isolates.</title>
        <authorList>
            <person name="Ishii S."/>
            <person name="Miller J.R."/>
            <person name="Sutton G."/>
            <person name="Suzuki S."/>
            <person name="Methe B."/>
            <person name="Inagaki F."/>
            <person name="Imachi H."/>
        </authorList>
    </citation>
    <scope>NUCLEOTIDE SEQUENCE [LARGE SCALE GENOMIC DNA]</scope>
    <source>
        <strain evidence="1 2">MO-MB1</strain>
    </source>
</reference>
<dbReference type="AlphaFoldDB" id="A0A2H4V9W6"/>
<proteinExistence type="predicted"/>
<gene>
    <name evidence="1" type="ORF">BK007_01830</name>
</gene>
<dbReference type="Proteomes" id="UP000232806">
    <property type="component" value="Chromosome"/>
</dbReference>
<sequence length="217" mass="24461">MNSTRYIGTISWIGFRYWHWQVSNPWDLGTYQFAWNGKGRVYISSSGNFLTDIRADNILTIIGPKGEKTVEGTQAALDITDILDENASLQTLHLILKDTDGGFIATSPLYIVQKTLDKEDPDEPPLFPIPIPIYPPLSWNDTIINHPDVLPTGYPDLRPDPEKNGMQWNDWPIAKGGFKVVIGYYMTVFGAPFPGVWLVTSGLIEITIHCFTEPSYR</sequence>
<protein>
    <submittedName>
        <fullName evidence="1">Uncharacterized protein</fullName>
    </submittedName>
</protein>